<evidence type="ECO:0008006" key="3">
    <source>
        <dbReference type="Google" id="ProtNLM"/>
    </source>
</evidence>
<proteinExistence type="predicted"/>
<protein>
    <recommendedName>
        <fullName evidence="3">Imelysin-like domain-containing protein</fullName>
    </recommendedName>
</protein>
<evidence type="ECO:0000313" key="1">
    <source>
        <dbReference type="EMBL" id="MDT9001791.1"/>
    </source>
</evidence>
<dbReference type="EMBL" id="JAVXZY010000011">
    <property type="protein sequence ID" value="MDT9001791.1"/>
    <property type="molecule type" value="Genomic_DNA"/>
</dbReference>
<accession>A0ABU3PGS4</accession>
<dbReference type="Proteomes" id="UP001246372">
    <property type="component" value="Unassembled WGS sequence"/>
</dbReference>
<reference evidence="1" key="1">
    <citation type="submission" date="2023-09" db="EMBL/GenBank/DDBJ databases">
        <title>Paucibacter sp. APW11 Genome sequencing and assembly.</title>
        <authorList>
            <person name="Kim I."/>
        </authorList>
    </citation>
    <scope>NUCLEOTIDE SEQUENCE</scope>
    <source>
        <strain evidence="1">APW11</strain>
    </source>
</reference>
<dbReference type="RefSeq" id="WP_315652674.1">
    <property type="nucleotide sequence ID" value="NZ_JAVXZY010000011.1"/>
</dbReference>
<name>A0ABU3PGS4_9BURK</name>
<organism evidence="1 2">
    <name type="scientific">Roseateles aquae</name>
    <dbReference type="NCBI Taxonomy" id="3077235"/>
    <lineage>
        <taxon>Bacteria</taxon>
        <taxon>Pseudomonadati</taxon>
        <taxon>Pseudomonadota</taxon>
        <taxon>Betaproteobacteria</taxon>
        <taxon>Burkholderiales</taxon>
        <taxon>Sphaerotilaceae</taxon>
        <taxon>Roseateles</taxon>
    </lineage>
</organism>
<evidence type="ECO:0000313" key="2">
    <source>
        <dbReference type="Proteomes" id="UP001246372"/>
    </source>
</evidence>
<dbReference type="PROSITE" id="PS51257">
    <property type="entry name" value="PROKAR_LIPOPROTEIN"/>
    <property type="match status" value="1"/>
</dbReference>
<keyword evidence="2" id="KW-1185">Reference proteome</keyword>
<sequence length="321" mass="35342">MTRLRFWRGILLLGATALACYLLFEWTGASESALVVAAPTAPTSSNLPEMHAVSGVATLPEAQINIPFVKQASKDAVTDFWRADANALLAYFRRGLESKKPEDNYVAMEILNFCKPILLEYQHVEVLQSNILQLYKAFSARQKLRERCGALYAYSPSALRQAERDLIAALQNAPNPVNPHDAELSRQDFIDGSAEKVRANLRAALFNYGEEALIWIGPGLATWLEYSGQDKTLRPGMEPIFLESGDLQHAILLAMCAAEFDCSTDSLLMLKMCAEQGQCGESLDSAVLSAIPDSARRDLVARQARAISSAIRSKALYRLGL</sequence>
<gene>
    <name evidence="1" type="ORF">RQP53_21115</name>
</gene>
<comment type="caution">
    <text evidence="1">The sequence shown here is derived from an EMBL/GenBank/DDBJ whole genome shotgun (WGS) entry which is preliminary data.</text>
</comment>